<dbReference type="RefSeq" id="WP_124014088.1">
    <property type="nucleotide sequence ID" value="NZ_CP034073.1"/>
</dbReference>
<evidence type="ECO:0000256" key="1">
    <source>
        <dbReference type="SAM" id="SignalP"/>
    </source>
</evidence>
<proteinExistence type="predicted"/>
<dbReference type="KEGG" id="spsr:EGC80_06675"/>
<feature type="chain" id="PRO_5018228086" description="Lipoprotein" evidence="1">
    <location>
        <begin position="21"/>
        <end position="222"/>
    </location>
</feature>
<reference evidence="2 4" key="1">
    <citation type="submission" date="2018-11" db="EMBL/GenBank/DDBJ databases">
        <title>Shewanella sp. M2.</title>
        <authorList>
            <person name="Hwang Y.J."/>
            <person name="Hwang C.Y."/>
        </authorList>
    </citation>
    <scope>NUCLEOTIDE SEQUENCE [LARGE SCALE GENOMIC DNA]</scope>
    <source>
        <strain evidence="2 4">M2</strain>
    </source>
</reference>
<dbReference type="AlphaFoldDB" id="A0A3N4DAI7"/>
<feature type="signal peptide" evidence="1">
    <location>
        <begin position="1"/>
        <end position="20"/>
    </location>
</feature>
<evidence type="ECO:0000313" key="2">
    <source>
        <dbReference type="EMBL" id="AZG34635.1"/>
    </source>
</evidence>
<keyword evidence="1" id="KW-0732">Signal</keyword>
<evidence type="ECO:0000313" key="3">
    <source>
        <dbReference type="EMBL" id="RPA22893.1"/>
    </source>
</evidence>
<evidence type="ECO:0000313" key="5">
    <source>
        <dbReference type="Proteomes" id="UP000278855"/>
    </source>
</evidence>
<protein>
    <recommendedName>
        <fullName evidence="6">Lipoprotein</fullName>
    </recommendedName>
</protein>
<dbReference type="OrthoDB" id="9922623at2"/>
<dbReference type="EMBL" id="RKKB01000024">
    <property type="protein sequence ID" value="RPA22893.1"/>
    <property type="molecule type" value="Genomic_DNA"/>
</dbReference>
<evidence type="ECO:0000313" key="4">
    <source>
        <dbReference type="Proteomes" id="UP000273778"/>
    </source>
</evidence>
<dbReference type="EMBL" id="CP034073">
    <property type="protein sequence ID" value="AZG34635.1"/>
    <property type="molecule type" value="Genomic_DNA"/>
</dbReference>
<accession>A0A3N4DAI7</accession>
<dbReference type="Proteomes" id="UP000278855">
    <property type="component" value="Unassembled WGS sequence"/>
</dbReference>
<dbReference type="Proteomes" id="UP000273778">
    <property type="component" value="Chromosome"/>
</dbReference>
<name>A0A3N4DAI7_9GAMM</name>
<gene>
    <name evidence="3" type="ORF">EGC77_20355</name>
    <name evidence="2" type="ORF">EGC80_06675</name>
</gene>
<sequence length="222" mass="25532">MEFVKLLIFTLSTIFLSSCANVSYHVGSVAGLTEESKFDPNKTYTNYDKAVSNTLEFDEFEIMVWPYNYVKTNGHFELFFIPIDQQGSNSGSVGETPFQVSISVKGELNTIKFIPFKSVLNNDVGVQLVKWRDPKPSCNYHYTDWITLEPNTIHVVKDRQRNQEEKCMKPGWVEYLLAFNLKTPNPTERFSLALSFQDIKTNQIINKKLFFNGAKFVSTQTH</sequence>
<dbReference type="PROSITE" id="PS51257">
    <property type="entry name" value="PROKAR_LIPOPROTEIN"/>
    <property type="match status" value="1"/>
</dbReference>
<reference evidence="3" key="3">
    <citation type="submission" date="2018-11" db="EMBL/GenBank/DDBJ databases">
        <authorList>
            <person name="Hwang Y.J."/>
            <person name="Hwang C.Y."/>
        </authorList>
    </citation>
    <scope>NUCLEOTIDE SEQUENCE</scope>
    <source>
        <strain evidence="3">R106</strain>
    </source>
</reference>
<keyword evidence="4" id="KW-1185">Reference proteome</keyword>
<organism evidence="3 5">
    <name type="scientific">Shewanella psychromarinicola</name>
    <dbReference type="NCBI Taxonomy" id="2487742"/>
    <lineage>
        <taxon>Bacteria</taxon>
        <taxon>Pseudomonadati</taxon>
        <taxon>Pseudomonadota</taxon>
        <taxon>Gammaproteobacteria</taxon>
        <taxon>Alteromonadales</taxon>
        <taxon>Shewanellaceae</taxon>
        <taxon>Shewanella</taxon>
    </lineage>
</organism>
<evidence type="ECO:0008006" key="6">
    <source>
        <dbReference type="Google" id="ProtNLM"/>
    </source>
</evidence>
<reference evidence="5" key="2">
    <citation type="submission" date="2018-11" db="EMBL/GenBank/DDBJ databases">
        <title>Shewanella sp. R106.</title>
        <authorList>
            <person name="Hwang Y.J."/>
            <person name="Hwang C.Y."/>
        </authorList>
    </citation>
    <scope>NUCLEOTIDE SEQUENCE [LARGE SCALE GENOMIC DNA]</scope>
    <source>
        <strain evidence="5">R106</strain>
    </source>
</reference>